<dbReference type="InterPro" id="IPR011006">
    <property type="entry name" value="CheY-like_superfamily"/>
</dbReference>
<dbReference type="InterPro" id="IPR039420">
    <property type="entry name" value="WalR-like"/>
</dbReference>
<dbReference type="InterPro" id="IPR000792">
    <property type="entry name" value="Tscrpt_reg_LuxR_C"/>
</dbReference>
<dbReference type="Pfam" id="PF00196">
    <property type="entry name" value="GerE"/>
    <property type="match status" value="1"/>
</dbReference>
<keyword evidence="2" id="KW-0238">DNA-binding</keyword>
<sequence>MTNVLVVDDHPIVLQGCRRVLEDLGACSIREANTLPSAYRTFRKIKPDLIIIDLGMNGRPLGGIDLIRRLRFEDRDFGILVFSMHNDPTIVRRALDAGANGYVMKDSPPSELREAIEKVRRRQSFLNHTLALEVALLGVRNHPDPLDDLTPRELQVLSLLAEGHQYGSIAETLDVSYKTVANTCSQIKAKLAVTTLPQLIRKAVTLMGTEASETGGARGGRPRSRAS</sequence>
<dbReference type="GO" id="GO:0003677">
    <property type="term" value="F:DNA binding"/>
    <property type="evidence" value="ECO:0007669"/>
    <property type="project" value="UniProtKB-KW"/>
</dbReference>
<dbReference type="CDD" id="cd06170">
    <property type="entry name" value="LuxR_C_like"/>
    <property type="match status" value="1"/>
</dbReference>
<dbReference type="CDD" id="cd17535">
    <property type="entry name" value="REC_NarL-like"/>
    <property type="match status" value="1"/>
</dbReference>
<dbReference type="EMBL" id="CP158568">
    <property type="protein sequence ID" value="XBY43404.1"/>
    <property type="molecule type" value="Genomic_DNA"/>
</dbReference>
<dbReference type="SMART" id="SM00421">
    <property type="entry name" value="HTH_LUXR"/>
    <property type="match status" value="1"/>
</dbReference>
<evidence type="ECO:0000313" key="6">
    <source>
        <dbReference type="EMBL" id="XBY43404.1"/>
    </source>
</evidence>
<dbReference type="PROSITE" id="PS50043">
    <property type="entry name" value="HTH_LUXR_2"/>
    <property type="match status" value="1"/>
</dbReference>
<evidence type="ECO:0000256" key="2">
    <source>
        <dbReference type="ARBA" id="ARBA00023125"/>
    </source>
</evidence>
<dbReference type="SUPFAM" id="SSF46894">
    <property type="entry name" value="C-terminal effector domain of the bipartite response regulators"/>
    <property type="match status" value="1"/>
</dbReference>
<evidence type="ECO:0000259" key="5">
    <source>
        <dbReference type="PROSITE" id="PS50110"/>
    </source>
</evidence>
<protein>
    <submittedName>
        <fullName evidence="6">Response regulator transcription factor</fullName>
    </submittedName>
</protein>
<dbReference type="PANTHER" id="PTHR43214:SF43">
    <property type="entry name" value="TWO-COMPONENT RESPONSE REGULATOR"/>
    <property type="match status" value="1"/>
</dbReference>
<evidence type="ECO:0000256" key="3">
    <source>
        <dbReference type="PROSITE-ProRule" id="PRU00169"/>
    </source>
</evidence>
<dbReference type="InterPro" id="IPR036388">
    <property type="entry name" value="WH-like_DNA-bd_sf"/>
</dbReference>
<accession>A0AAU7X6C2</accession>
<dbReference type="PROSITE" id="PS50110">
    <property type="entry name" value="RESPONSE_REGULATORY"/>
    <property type="match status" value="1"/>
</dbReference>
<feature type="domain" description="Response regulatory" evidence="5">
    <location>
        <begin position="3"/>
        <end position="120"/>
    </location>
</feature>
<evidence type="ECO:0000256" key="1">
    <source>
        <dbReference type="ARBA" id="ARBA00022553"/>
    </source>
</evidence>
<dbReference type="InterPro" id="IPR016032">
    <property type="entry name" value="Sig_transdc_resp-reg_C-effctor"/>
</dbReference>
<dbReference type="InterPro" id="IPR058245">
    <property type="entry name" value="NreC/VraR/RcsB-like_REC"/>
</dbReference>
<dbReference type="SUPFAM" id="SSF52172">
    <property type="entry name" value="CheY-like"/>
    <property type="match status" value="1"/>
</dbReference>
<dbReference type="PANTHER" id="PTHR43214">
    <property type="entry name" value="TWO-COMPONENT RESPONSE REGULATOR"/>
    <property type="match status" value="1"/>
</dbReference>
<dbReference type="Pfam" id="PF00072">
    <property type="entry name" value="Response_reg"/>
    <property type="match status" value="1"/>
</dbReference>
<dbReference type="GO" id="GO:0000160">
    <property type="term" value="P:phosphorelay signal transduction system"/>
    <property type="evidence" value="ECO:0007669"/>
    <property type="project" value="InterPro"/>
</dbReference>
<reference evidence="6" key="1">
    <citation type="submission" date="2024-06" db="EMBL/GenBank/DDBJ databases">
        <title>Methylostella associata gen. nov., sp. nov., a novel Ancalomicrobiaceae-affiliated facultatively methylotrophic bacteria that feed on methanotrophs of the genus Methylococcus.</title>
        <authorList>
            <person name="Saltykova V."/>
            <person name="Danilova O.V."/>
            <person name="Oshkin I.Y."/>
            <person name="Belova S.E."/>
            <person name="Pimenov N.V."/>
            <person name="Dedysh S.N."/>
        </authorList>
    </citation>
    <scope>NUCLEOTIDE SEQUENCE</scope>
    <source>
        <strain evidence="6">S20</strain>
    </source>
</reference>
<evidence type="ECO:0000259" key="4">
    <source>
        <dbReference type="PROSITE" id="PS50043"/>
    </source>
</evidence>
<proteinExistence type="predicted"/>
<gene>
    <name evidence="6" type="ORF">ABS361_15045</name>
</gene>
<dbReference type="RefSeq" id="WP_407048503.1">
    <property type="nucleotide sequence ID" value="NZ_CP158568.1"/>
</dbReference>
<name>A0AAU7X6C2_9HYPH</name>
<dbReference type="SMART" id="SM00448">
    <property type="entry name" value="REC"/>
    <property type="match status" value="1"/>
</dbReference>
<dbReference type="PRINTS" id="PR00038">
    <property type="entry name" value="HTHLUXR"/>
</dbReference>
<dbReference type="Gene3D" id="1.10.10.10">
    <property type="entry name" value="Winged helix-like DNA-binding domain superfamily/Winged helix DNA-binding domain"/>
    <property type="match status" value="1"/>
</dbReference>
<dbReference type="Gene3D" id="3.40.50.2300">
    <property type="match status" value="1"/>
</dbReference>
<keyword evidence="1 3" id="KW-0597">Phosphoprotein</keyword>
<feature type="domain" description="HTH luxR-type" evidence="4">
    <location>
        <begin position="142"/>
        <end position="207"/>
    </location>
</feature>
<dbReference type="AlphaFoldDB" id="A0AAU7X6C2"/>
<feature type="modified residue" description="4-aspartylphosphate" evidence="3">
    <location>
        <position position="53"/>
    </location>
</feature>
<dbReference type="KEGG" id="mflg:ABS361_15045"/>
<dbReference type="GO" id="GO:0006355">
    <property type="term" value="P:regulation of DNA-templated transcription"/>
    <property type="evidence" value="ECO:0007669"/>
    <property type="project" value="InterPro"/>
</dbReference>
<dbReference type="InterPro" id="IPR001789">
    <property type="entry name" value="Sig_transdc_resp-reg_receiver"/>
</dbReference>
<organism evidence="6">
    <name type="scientific">Methyloraptor flagellatus</name>
    <dbReference type="NCBI Taxonomy" id="3162530"/>
    <lineage>
        <taxon>Bacteria</taxon>
        <taxon>Pseudomonadati</taxon>
        <taxon>Pseudomonadota</taxon>
        <taxon>Alphaproteobacteria</taxon>
        <taxon>Hyphomicrobiales</taxon>
        <taxon>Ancalomicrobiaceae</taxon>
        <taxon>Methyloraptor</taxon>
    </lineage>
</organism>